<name>A0A2S4NAU3_9FLAO</name>
<evidence type="ECO:0000313" key="3">
    <source>
        <dbReference type="Proteomes" id="UP000237056"/>
    </source>
</evidence>
<keyword evidence="1" id="KW-0732">Signal</keyword>
<dbReference type="EMBL" id="PQNY01000002">
    <property type="protein sequence ID" value="POS02817.1"/>
    <property type="molecule type" value="Genomic_DNA"/>
</dbReference>
<comment type="caution">
    <text evidence="2">The sequence shown here is derived from an EMBL/GenBank/DDBJ whole genome shotgun (WGS) entry which is preliminary data.</text>
</comment>
<protein>
    <submittedName>
        <fullName evidence="2">Uncharacterized protein</fullName>
    </submittedName>
</protein>
<keyword evidence="3" id="KW-1185">Reference proteome</keyword>
<proteinExistence type="predicted"/>
<feature type="signal peptide" evidence="1">
    <location>
        <begin position="1"/>
        <end position="22"/>
    </location>
</feature>
<reference evidence="2 3" key="1">
    <citation type="submission" date="2018-01" db="EMBL/GenBank/DDBJ databases">
        <title>Genomic Encyclopedia of Type Strains, Phase I: the one thousand microbial genomes (KMG-I) project.</title>
        <authorList>
            <person name="Goeker M."/>
        </authorList>
    </citation>
    <scope>NUCLEOTIDE SEQUENCE [LARGE SCALE GENOMIC DNA]</scope>
    <source>
        <strain evidence="2 3">DSM 17960</strain>
    </source>
</reference>
<dbReference type="AlphaFoldDB" id="A0A2S4NAU3"/>
<sequence length="204" mass="23858">MRTITLLTALSLMSMMTIKVNAQSTVERHETRYNANEPFSFVERGIEFYVFPNGEFDFNTRPQDSQTNTTYYYKTAGKRNQERASVNYGVAIEQDAFGRIRRVGNVFINYDTRDRVTRIGSVFMRYGRYNLEKIGNMRLIYNRRGDLIDVLGSIKGYNTGYAYQSANQYASYNSYNNNYYGNSNDYYYYKADGTRAKIEDNDKE</sequence>
<dbReference type="RefSeq" id="WP_103725063.1">
    <property type="nucleotide sequence ID" value="NZ_PQNY01000002.1"/>
</dbReference>
<organism evidence="2 3">
    <name type="scientific">Flavobacterium croceum DSM 17960</name>
    <dbReference type="NCBI Taxonomy" id="1121886"/>
    <lineage>
        <taxon>Bacteria</taxon>
        <taxon>Pseudomonadati</taxon>
        <taxon>Bacteroidota</taxon>
        <taxon>Flavobacteriia</taxon>
        <taxon>Flavobacteriales</taxon>
        <taxon>Flavobacteriaceae</taxon>
        <taxon>Flavobacterium</taxon>
    </lineage>
</organism>
<dbReference type="OrthoDB" id="750023at2"/>
<evidence type="ECO:0000256" key="1">
    <source>
        <dbReference type="SAM" id="SignalP"/>
    </source>
</evidence>
<gene>
    <name evidence="2" type="ORF">Q361_102130</name>
</gene>
<evidence type="ECO:0000313" key="2">
    <source>
        <dbReference type="EMBL" id="POS02817.1"/>
    </source>
</evidence>
<accession>A0A2S4NAU3</accession>
<feature type="chain" id="PRO_5015571530" evidence="1">
    <location>
        <begin position="23"/>
        <end position="204"/>
    </location>
</feature>
<dbReference type="Proteomes" id="UP000237056">
    <property type="component" value="Unassembled WGS sequence"/>
</dbReference>